<proteinExistence type="predicted"/>
<keyword evidence="2" id="KW-1185">Reference proteome</keyword>
<evidence type="ECO:0000313" key="1">
    <source>
        <dbReference type="EMBL" id="KAK9774673.1"/>
    </source>
</evidence>
<accession>A0ABR2XLK9</accession>
<evidence type="ECO:0000313" key="2">
    <source>
        <dbReference type="Proteomes" id="UP001465668"/>
    </source>
</evidence>
<sequence length="178" mass="19615">MSTSNSTGLRLKSWGPETLGLWFGSNGDGGFRYLTAVALGSSMAEVCHGISVLIRLDREERNQNHNFACWIRPHGDDSFYKIIASIPTLEQSKILEANPISIHGTHFTPNLVAVVAIYQDALDSSSNFKPDVTWCGIDKSDGGLIATQYADDFLPRSASVLDIESHQPLDIKDWLYLS</sequence>
<gene>
    <name evidence="1" type="ORF">SCAR479_08758</name>
</gene>
<protein>
    <submittedName>
        <fullName evidence="1">Uncharacterized protein</fullName>
    </submittedName>
</protein>
<organism evidence="1 2">
    <name type="scientific">Seiridium cardinale</name>
    <dbReference type="NCBI Taxonomy" id="138064"/>
    <lineage>
        <taxon>Eukaryota</taxon>
        <taxon>Fungi</taxon>
        <taxon>Dikarya</taxon>
        <taxon>Ascomycota</taxon>
        <taxon>Pezizomycotina</taxon>
        <taxon>Sordariomycetes</taxon>
        <taxon>Xylariomycetidae</taxon>
        <taxon>Amphisphaeriales</taxon>
        <taxon>Sporocadaceae</taxon>
        <taxon>Seiridium</taxon>
    </lineage>
</organism>
<reference evidence="1 2" key="1">
    <citation type="submission" date="2024-02" db="EMBL/GenBank/DDBJ databases">
        <title>First draft genome assembly of two strains of Seiridium cardinale.</title>
        <authorList>
            <person name="Emiliani G."/>
            <person name="Scali E."/>
        </authorList>
    </citation>
    <scope>NUCLEOTIDE SEQUENCE [LARGE SCALE GENOMIC DNA]</scope>
    <source>
        <strain evidence="1 2">BM-138-000479</strain>
    </source>
</reference>
<dbReference type="Proteomes" id="UP001465668">
    <property type="component" value="Unassembled WGS sequence"/>
</dbReference>
<comment type="caution">
    <text evidence="1">The sequence shown here is derived from an EMBL/GenBank/DDBJ whole genome shotgun (WGS) entry which is preliminary data.</text>
</comment>
<dbReference type="EMBL" id="JARVKM010000040">
    <property type="protein sequence ID" value="KAK9774673.1"/>
    <property type="molecule type" value="Genomic_DNA"/>
</dbReference>
<name>A0ABR2XLK9_9PEZI</name>